<dbReference type="Gene3D" id="1.25.10.10">
    <property type="entry name" value="Leucine-rich Repeat Variant"/>
    <property type="match status" value="1"/>
</dbReference>
<dbReference type="InterPro" id="IPR011989">
    <property type="entry name" value="ARM-like"/>
</dbReference>
<dbReference type="PANTHER" id="PTHR12984:SF3">
    <property type="entry name" value="N-TERMINAL KINASE-LIKE PROTEIN"/>
    <property type="match status" value="1"/>
</dbReference>
<proteinExistence type="predicted"/>
<organism evidence="2 3">
    <name type="scientific">Toxocara canis</name>
    <name type="common">Canine roundworm</name>
    <dbReference type="NCBI Taxonomy" id="6265"/>
    <lineage>
        <taxon>Eukaryota</taxon>
        <taxon>Metazoa</taxon>
        <taxon>Ecdysozoa</taxon>
        <taxon>Nematoda</taxon>
        <taxon>Chromadorea</taxon>
        <taxon>Rhabditida</taxon>
        <taxon>Spirurina</taxon>
        <taxon>Ascaridomorpha</taxon>
        <taxon>Ascaridoidea</taxon>
        <taxon>Toxocaridae</taxon>
        <taxon>Toxocara</taxon>
    </lineage>
</organism>
<reference evidence="3" key="1">
    <citation type="submission" date="2016-06" db="UniProtKB">
        <authorList>
            <consortium name="WormBaseParasite"/>
        </authorList>
    </citation>
    <scope>IDENTIFICATION</scope>
</reference>
<reference evidence="1 2" key="2">
    <citation type="submission" date="2018-11" db="EMBL/GenBank/DDBJ databases">
        <authorList>
            <consortium name="Pathogen Informatics"/>
        </authorList>
    </citation>
    <scope>NUCLEOTIDE SEQUENCE [LARGE SCALE GENOMIC DNA]</scope>
</reference>
<dbReference type="SUPFAM" id="SSF48371">
    <property type="entry name" value="ARM repeat"/>
    <property type="match status" value="1"/>
</dbReference>
<accession>A0A183U7R0</accession>
<sequence length="140" mass="15860">MSYEYGDAGSHILVPLFKLGRMLDEDEYQRRIVPCLCKLFSSPDRVTRVKLLEKIDEFAAHLTPQVVNEKIYGNIASGFLDTNPAVRESTVKAMVSLADKLNSHNLNTDLMKYLARLQGNLLFHVELHLILAFPIRSLST</sequence>
<evidence type="ECO:0000313" key="2">
    <source>
        <dbReference type="Proteomes" id="UP000050794"/>
    </source>
</evidence>
<dbReference type="Proteomes" id="UP000050794">
    <property type="component" value="Unassembled WGS sequence"/>
</dbReference>
<dbReference type="InterPro" id="IPR051177">
    <property type="entry name" value="CIK-Related_Protein"/>
</dbReference>
<protein>
    <submittedName>
        <fullName evidence="3">Condensin complex subunit 1</fullName>
    </submittedName>
</protein>
<dbReference type="PANTHER" id="PTHR12984">
    <property type="entry name" value="SCY1-RELATED S/T PROTEIN KINASE-LIKE"/>
    <property type="match status" value="1"/>
</dbReference>
<evidence type="ECO:0000313" key="1">
    <source>
        <dbReference type="EMBL" id="VDM30604.1"/>
    </source>
</evidence>
<dbReference type="WBParaSite" id="TCNE_0000453001-mRNA-1">
    <property type="protein sequence ID" value="TCNE_0000453001-mRNA-1"/>
    <property type="gene ID" value="TCNE_0000453001"/>
</dbReference>
<dbReference type="EMBL" id="UYWY01007869">
    <property type="protein sequence ID" value="VDM30604.1"/>
    <property type="molecule type" value="Genomic_DNA"/>
</dbReference>
<evidence type="ECO:0000313" key="3">
    <source>
        <dbReference type="WBParaSite" id="TCNE_0000453001-mRNA-1"/>
    </source>
</evidence>
<keyword evidence="2" id="KW-1185">Reference proteome</keyword>
<gene>
    <name evidence="1" type="ORF">TCNE_LOCUS4531</name>
</gene>
<dbReference type="InterPro" id="IPR016024">
    <property type="entry name" value="ARM-type_fold"/>
</dbReference>
<dbReference type="AlphaFoldDB" id="A0A183U7R0"/>
<name>A0A183U7R0_TOXCA</name>